<name>A0A226D8J0_FOLCA</name>
<comment type="caution">
    <text evidence="2">The sequence shown here is derived from an EMBL/GenBank/DDBJ whole genome shotgun (WGS) entry which is preliminary data.</text>
</comment>
<accession>A0A226D8J0</accession>
<evidence type="ECO:0000256" key="1">
    <source>
        <dbReference type="SAM" id="Phobius"/>
    </source>
</evidence>
<evidence type="ECO:0000313" key="2">
    <source>
        <dbReference type="EMBL" id="OXA41453.1"/>
    </source>
</evidence>
<dbReference type="AlphaFoldDB" id="A0A226D8J0"/>
<feature type="transmembrane region" description="Helical" evidence="1">
    <location>
        <begin position="388"/>
        <end position="410"/>
    </location>
</feature>
<feature type="transmembrane region" description="Helical" evidence="1">
    <location>
        <begin position="36"/>
        <end position="58"/>
    </location>
</feature>
<reference evidence="2 3" key="1">
    <citation type="submission" date="2015-12" db="EMBL/GenBank/DDBJ databases">
        <title>The genome of Folsomia candida.</title>
        <authorList>
            <person name="Faddeeva A."/>
            <person name="Derks M.F."/>
            <person name="Anvar Y."/>
            <person name="Smit S."/>
            <person name="Van Straalen N."/>
            <person name="Roelofs D."/>
        </authorList>
    </citation>
    <scope>NUCLEOTIDE SEQUENCE [LARGE SCALE GENOMIC DNA]</scope>
    <source>
        <strain evidence="2 3">VU population</strain>
        <tissue evidence="2">Whole body</tissue>
    </source>
</reference>
<proteinExistence type="predicted"/>
<dbReference type="EMBL" id="LNIX01000029">
    <property type="protein sequence ID" value="OXA41453.1"/>
    <property type="molecule type" value="Genomic_DNA"/>
</dbReference>
<keyword evidence="1" id="KW-0472">Membrane</keyword>
<sequence>MSKIYSRLGKKEDDTTKRYDVLYCNYDFVRSTRFSFSIWITPITAAVWITLVICLMFVTVIMVLKEITSEKPARFQKGNIKSSIGSCLFAIYSIFLKEEVNDNMPPIIFTVLSFTSLIALAEYEFFVTAELVVPNLPLPINTLPQCFDRNEKFRFVSSKFETKRIEMASYFVSKTSKRNVLETKSNPVSFRRNEIGSRFVSNFAKRNEIFRIIKERYILGAGYKLHSTLTPNGFNYATAHELLQKEFGSMKISLYLNSSLIEVNITWAEDIVKQFSKQRSTFAWLIKVDSNQFAPMLHKVVDGAHLRKRYYCHLASNVVGKVVILDIIKVAIAPRIINVAGRLREAGFYELWEKWESFAKDMHYSLKYEHSESQRNDKQGHFISFTNLLSFVIVVTGLFGLFVVPGLIFLERNE</sequence>
<evidence type="ECO:0000313" key="3">
    <source>
        <dbReference type="Proteomes" id="UP000198287"/>
    </source>
</evidence>
<protein>
    <submittedName>
        <fullName evidence="2">Uncharacterized protein</fullName>
    </submittedName>
</protein>
<keyword evidence="1" id="KW-1133">Transmembrane helix</keyword>
<organism evidence="2 3">
    <name type="scientific">Folsomia candida</name>
    <name type="common">Springtail</name>
    <dbReference type="NCBI Taxonomy" id="158441"/>
    <lineage>
        <taxon>Eukaryota</taxon>
        <taxon>Metazoa</taxon>
        <taxon>Ecdysozoa</taxon>
        <taxon>Arthropoda</taxon>
        <taxon>Hexapoda</taxon>
        <taxon>Collembola</taxon>
        <taxon>Entomobryomorpha</taxon>
        <taxon>Isotomoidea</taxon>
        <taxon>Isotomidae</taxon>
        <taxon>Proisotominae</taxon>
        <taxon>Folsomia</taxon>
    </lineage>
</organism>
<gene>
    <name evidence="2" type="ORF">Fcan01_23818</name>
</gene>
<keyword evidence="1" id="KW-0812">Transmembrane</keyword>
<dbReference type="Proteomes" id="UP000198287">
    <property type="component" value="Unassembled WGS sequence"/>
</dbReference>
<keyword evidence="3" id="KW-1185">Reference proteome</keyword>